<dbReference type="SUPFAM" id="SSF46785">
    <property type="entry name" value="Winged helix' DNA-binding domain"/>
    <property type="match status" value="1"/>
</dbReference>
<accession>A0ABV3T015</accession>
<comment type="caution">
    <text evidence="6">The sequence shown here is derived from an EMBL/GenBank/DDBJ whole genome shotgun (WGS) entry which is preliminary data.</text>
</comment>
<gene>
    <name evidence="6" type="ORF">AB3X52_12935</name>
</gene>
<keyword evidence="2" id="KW-0805">Transcription regulation</keyword>
<evidence type="ECO:0000313" key="7">
    <source>
        <dbReference type="Proteomes" id="UP001556631"/>
    </source>
</evidence>
<dbReference type="PROSITE" id="PS50931">
    <property type="entry name" value="HTH_LYSR"/>
    <property type="match status" value="1"/>
</dbReference>
<protein>
    <submittedName>
        <fullName evidence="6">LysR family transcriptional regulator</fullName>
    </submittedName>
</protein>
<keyword evidence="7" id="KW-1185">Reference proteome</keyword>
<name>A0ABV3T015_9ACTN</name>
<dbReference type="InterPro" id="IPR000847">
    <property type="entry name" value="LysR_HTH_N"/>
</dbReference>
<evidence type="ECO:0000256" key="3">
    <source>
        <dbReference type="ARBA" id="ARBA00023125"/>
    </source>
</evidence>
<dbReference type="Gene3D" id="1.10.10.10">
    <property type="entry name" value="Winged helix-like DNA-binding domain superfamily/Winged helix DNA-binding domain"/>
    <property type="match status" value="1"/>
</dbReference>
<evidence type="ECO:0000256" key="2">
    <source>
        <dbReference type="ARBA" id="ARBA00023015"/>
    </source>
</evidence>
<organism evidence="6 7">
    <name type="scientific">Nocardioides eburneus</name>
    <dbReference type="NCBI Taxonomy" id="3231482"/>
    <lineage>
        <taxon>Bacteria</taxon>
        <taxon>Bacillati</taxon>
        <taxon>Actinomycetota</taxon>
        <taxon>Actinomycetes</taxon>
        <taxon>Propionibacteriales</taxon>
        <taxon>Nocardioidaceae</taxon>
        <taxon>Nocardioides</taxon>
    </lineage>
</organism>
<dbReference type="SUPFAM" id="SSF53850">
    <property type="entry name" value="Periplasmic binding protein-like II"/>
    <property type="match status" value="1"/>
</dbReference>
<evidence type="ECO:0000259" key="5">
    <source>
        <dbReference type="PROSITE" id="PS50931"/>
    </source>
</evidence>
<dbReference type="PANTHER" id="PTHR30419">
    <property type="entry name" value="HTH-TYPE TRANSCRIPTIONAL REGULATOR YBHD"/>
    <property type="match status" value="1"/>
</dbReference>
<evidence type="ECO:0000256" key="1">
    <source>
        <dbReference type="ARBA" id="ARBA00009437"/>
    </source>
</evidence>
<keyword evidence="4" id="KW-0804">Transcription</keyword>
<evidence type="ECO:0000313" key="6">
    <source>
        <dbReference type="EMBL" id="MEX0428529.1"/>
    </source>
</evidence>
<dbReference type="EMBL" id="JBFPJR010000022">
    <property type="protein sequence ID" value="MEX0428529.1"/>
    <property type="molecule type" value="Genomic_DNA"/>
</dbReference>
<dbReference type="InterPro" id="IPR005119">
    <property type="entry name" value="LysR_subst-bd"/>
</dbReference>
<dbReference type="Pfam" id="PF00126">
    <property type="entry name" value="HTH_1"/>
    <property type="match status" value="1"/>
</dbReference>
<dbReference type="RefSeq" id="WP_367994500.1">
    <property type="nucleotide sequence ID" value="NZ_JBFPJR010000022.1"/>
</dbReference>
<dbReference type="Pfam" id="PF03466">
    <property type="entry name" value="LysR_substrate"/>
    <property type="match status" value="1"/>
</dbReference>
<keyword evidence="3" id="KW-0238">DNA-binding</keyword>
<reference evidence="6 7" key="1">
    <citation type="submission" date="2024-07" db="EMBL/GenBank/DDBJ databases">
        <authorList>
            <person name="Lee S."/>
            <person name="Kang M."/>
        </authorList>
    </citation>
    <scope>NUCLEOTIDE SEQUENCE [LARGE SCALE GENOMIC DNA]</scope>
    <source>
        <strain evidence="6 7">DS6</strain>
    </source>
</reference>
<feature type="domain" description="HTH lysR-type" evidence="5">
    <location>
        <begin position="1"/>
        <end position="58"/>
    </location>
</feature>
<dbReference type="InterPro" id="IPR036390">
    <property type="entry name" value="WH_DNA-bd_sf"/>
</dbReference>
<dbReference type="Proteomes" id="UP001556631">
    <property type="component" value="Unassembled WGS sequence"/>
</dbReference>
<comment type="similarity">
    <text evidence="1">Belongs to the LysR transcriptional regulatory family.</text>
</comment>
<proteinExistence type="inferred from homology"/>
<sequence length="306" mass="33301">MEIRHLRYFVAVAELQNFTRAAERSFVAQSALSQQIGRLEREIGAPLFVRGARKVELTPAGELLLPHAHRIIADEAQARAELRSYLGLEKGRLRVGLIQTAISAVDVVGPIGAFHDRHPGVDIHITNQTSTEMVEAVRAGALDLAVVGMAPKEVPEGLEHRLLAVDPLVGVACEKVASGLVGPIALPELIARGRLIHFARGTGLRRHVDEALHRVGLEALSSFELAQASDILRFAALGLGVTVVPQTLAEYGRTMLPDLEIPYAVFGLRDPDAVHPVTVVYDPQRIPASGRAFLEILEEFVPHKRK</sequence>
<dbReference type="PRINTS" id="PR00039">
    <property type="entry name" value="HTHLYSR"/>
</dbReference>
<dbReference type="InterPro" id="IPR050950">
    <property type="entry name" value="HTH-type_LysR_regulators"/>
</dbReference>
<dbReference type="InterPro" id="IPR036388">
    <property type="entry name" value="WH-like_DNA-bd_sf"/>
</dbReference>
<evidence type="ECO:0000256" key="4">
    <source>
        <dbReference type="ARBA" id="ARBA00023163"/>
    </source>
</evidence>
<dbReference type="Gene3D" id="3.40.190.10">
    <property type="entry name" value="Periplasmic binding protein-like II"/>
    <property type="match status" value="2"/>
</dbReference>